<comment type="catalytic activity">
    <reaction evidence="1 6">
        <text>Hydrolysis of terminal, non-reducing alpha-D-galactose residues in alpha-D-galactosides, including galactose oligosaccharides, galactomannans and galactolipids.</text>
        <dbReference type="EC" id="3.2.1.22"/>
    </reaction>
</comment>
<feature type="domain" description="Glycosyl hydrolase family 36 C-terminal" evidence="8">
    <location>
        <begin position="657"/>
        <end position="735"/>
    </location>
</feature>
<feature type="active site" description="Proton donor" evidence="7">
    <location>
        <position position="557"/>
    </location>
</feature>
<evidence type="ECO:0000313" key="10">
    <source>
        <dbReference type="EMBL" id="TYC47105.1"/>
    </source>
</evidence>
<dbReference type="SUPFAM" id="SSF51445">
    <property type="entry name" value="(Trans)glycosidases"/>
    <property type="match status" value="1"/>
</dbReference>
<dbReference type="Pfam" id="PF02065">
    <property type="entry name" value="Melibiase"/>
    <property type="match status" value="1"/>
</dbReference>
<dbReference type="InterPro" id="IPR013785">
    <property type="entry name" value="Aldolase_TIM"/>
</dbReference>
<dbReference type="InterPro" id="IPR002252">
    <property type="entry name" value="Glyco_hydro_36"/>
</dbReference>
<dbReference type="RefSeq" id="WP_148604587.1">
    <property type="nucleotide sequence ID" value="NZ_SDGY01000001.1"/>
</dbReference>
<evidence type="ECO:0000313" key="11">
    <source>
        <dbReference type="Proteomes" id="UP000442244"/>
    </source>
</evidence>
<dbReference type="EC" id="3.2.1.22" evidence="3 6"/>
<protein>
    <recommendedName>
        <fullName evidence="3 6">Alpha-galactosidase</fullName>
        <ecNumber evidence="3 6">3.2.1.22</ecNumber>
    </recommendedName>
</protein>
<feature type="active site" description="Nucleophile" evidence="7">
    <location>
        <position position="487"/>
    </location>
</feature>
<dbReference type="InterPro" id="IPR017853">
    <property type="entry name" value="GH"/>
</dbReference>
<dbReference type="Pfam" id="PF16874">
    <property type="entry name" value="Glyco_hydro_36C"/>
    <property type="match status" value="1"/>
</dbReference>
<dbReference type="PROSITE" id="PS00512">
    <property type="entry name" value="ALPHA_GALACTOSIDASE"/>
    <property type="match status" value="1"/>
</dbReference>
<dbReference type="PANTHER" id="PTHR43053">
    <property type="entry name" value="GLYCOSIDASE FAMILY 31"/>
    <property type="match status" value="1"/>
</dbReference>
<dbReference type="GO" id="GO:0004557">
    <property type="term" value="F:alpha-galactosidase activity"/>
    <property type="evidence" value="ECO:0007669"/>
    <property type="project" value="UniProtKB-UniRule"/>
</dbReference>
<dbReference type="InterPro" id="IPR050985">
    <property type="entry name" value="Alpha-glycosidase_related"/>
</dbReference>
<dbReference type="Gene3D" id="2.60.40.1180">
    <property type="entry name" value="Golgi alpha-mannosidase II"/>
    <property type="match status" value="1"/>
</dbReference>
<accession>A0A6P2CM66</accession>
<dbReference type="Gene3D" id="2.70.98.60">
    <property type="entry name" value="alpha-galactosidase from lactobacil brevis"/>
    <property type="match status" value="1"/>
</dbReference>
<evidence type="ECO:0000259" key="8">
    <source>
        <dbReference type="Pfam" id="PF16874"/>
    </source>
</evidence>
<evidence type="ECO:0000256" key="3">
    <source>
        <dbReference type="ARBA" id="ARBA00012755"/>
    </source>
</evidence>
<dbReference type="PIRSF" id="PIRSF005536">
    <property type="entry name" value="Agal"/>
    <property type="match status" value="1"/>
</dbReference>
<gene>
    <name evidence="10" type="ORF">ESZ47_02940</name>
</gene>
<dbReference type="FunFam" id="3.20.20.70:FF:000118">
    <property type="entry name" value="Alpha-galactosidase"/>
    <property type="match status" value="1"/>
</dbReference>
<dbReference type="InterPro" id="IPR000111">
    <property type="entry name" value="Glyco_hydro_27/36_CS"/>
</dbReference>
<evidence type="ECO:0000256" key="4">
    <source>
        <dbReference type="ARBA" id="ARBA00022801"/>
    </source>
</evidence>
<dbReference type="InterPro" id="IPR031705">
    <property type="entry name" value="Glyco_hydro_36_C"/>
</dbReference>
<dbReference type="PANTHER" id="PTHR43053:SF3">
    <property type="entry name" value="ALPHA-GALACTOSIDASE C-RELATED"/>
    <property type="match status" value="1"/>
</dbReference>
<dbReference type="AlphaFoldDB" id="A0A6P2CM66"/>
<dbReference type="GO" id="GO:0016052">
    <property type="term" value="P:carbohydrate catabolic process"/>
    <property type="evidence" value="ECO:0007669"/>
    <property type="project" value="InterPro"/>
</dbReference>
<proteinExistence type="inferred from homology"/>
<dbReference type="Pfam" id="PF16875">
    <property type="entry name" value="Glyco_hydro_36N"/>
    <property type="match status" value="1"/>
</dbReference>
<evidence type="ECO:0000256" key="2">
    <source>
        <dbReference type="ARBA" id="ARBA00006202"/>
    </source>
</evidence>
<dbReference type="OrthoDB" id="9758822at2"/>
<dbReference type="CDD" id="cd14791">
    <property type="entry name" value="GH36"/>
    <property type="match status" value="1"/>
</dbReference>
<dbReference type="InterPro" id="IPR013780">
    <property type="entry name" value="Glyco_hydro_b"/>
</dbReference>
<evidence type="ECO:0000256" key="1">
    <source>
        <dbReference type="ARBA" id="ARBA00001255"/>
    </source>
</evidence>
<evidence type="ECO:0000256" key="7">
    <source>
        <dbReference type="PIRSR" id="PIRSR005536-1"/>
    </source>
</evidence>
<keyword evidence="11" id="KW-1185">Reference proteome</keyword>
<dbReference type="PRINTS" id="PR00743">
    <property type="entry name" value="GLHYDRLASE36"/>
</dbReference>
<evidence type="ECO:0000256" key="6">
    <source>
        <dbReference type="PIRNR" id="PIRNR005536"/>
    </source>
</evidence>
<dbReference type="InterPro" id="IPR031704">
    <property type="entry name" value="Glyco_hydro_36_N"/>
</dbReference>
<evidence type="ECO:0000259" key="9">
    <source>
        <dbReference type="Pfam" id="PF16875"/>
    </source>
</evidence>
<evidence type="ECO:0000256" key="5">
    <source>
        <dbReference type="ARBA" id="ARBA00023295"/>
    </source>
</evidence>
<keyword evidence="5 6" id="KW-0326">Glycosidase</keyword>
<dbReference type="Proteomes" id="UP000442244">
    <property type="component" value="Unassembled WGS sequence"/>
</dbReference>
<comment type="caution">
    <text evidence="10">The sequence shown here is derived from an EMBL/GenBank/DDBJ whole genome shotgun (WGS) entry which is preliminary data.</text>
</comment>
<keyword evidence="4 6" id="KW-0378">Hydrolase</keyword>
<feature type="domain" description="Glycosyl hydrolase family 36 N-terminal" evidence="9">
    <location>
        <begin position="33"/>
        <end position="291"/>
    </location>
</feature>
<comment type="similarity">
    <text evidence="2">Belongs to the glycosyl hydrolase 36 family.</text>
</comment>
<name>A0A6P2CM66_9LACO</name>
<organism evidence="10 11">
    <name type="scientific">Leuconostoc litchii</name>
    <dbReference type="NCBI Taxonomy" id="1981069"/>
    <lineage>
        <taxon>Bacteria</taxon>
        <taxon>Bacillati</taxon>
        <taxon>Bacillota</taxon>
        <taxon>Bacilli</taxon>
        <taxon>Lactobacillales</taxon>
        <taxon>Lactobacillaceae</taxon>
        <taxon>Leuconostoc</taxon>
    </lineage>
</organism>
<sequence>MTNANIYVDHQRKVFHLSNNQISYLLQVEEGGVLSHLYFGKKIYKYHGSRKYPRLDRGFSPNLPGEPHQVDRGYSKDTLLQEYGGFDTGDFRQAAIKIKSVTGVQATDFRFKSFDILEGKVHLEHLPQSYVLSNDEAKTLIIRLIDETLSAELTLYYTIYADRPVIARSVSLKNNSNQKINIEKIASFQIDIPSSDLGVISLPGAHVHERQIERQSLRHGVTEFSSHRGASSHHMNPFVAIISPTTTENEGEAIGIQLVYSGNHQFTIEKDFVDQVRVIAGINEEGFSWLLDTNEIFQTPETLLVYSHEGLNGMSQAYHHLLRERVARGKYQFSQRPIVINNWEATYFDFNSEKIETILDESAPLGIEMFVLDDGWFGRRDDDASSLGDWFEYVDKLRTGGGLTGLSQKVHNKGMKFGLWFEPEMISKNSTLYRNHPEYALHIPNRPMTPSRDQYVLDFSQKVVIDNIYQQMVDILDHVDIDYIKWDMNRHLTEVRSATLPAEQQGEVSHRYVLGVYDLAERLTKRYPDILFEGCSGGGGRFDAGMLYYFPQSWASDNTDPVERLKIQYGTTLSYPVSSMTAHVSASPNHQTGRQISLKIRGDVASAGVLGYELNLASLQQQEKKEIKAQISFYKKIRELVQYGDFYRIKSPFDGNEAAWEFVSTDKKEIVLFYYRILSEAQPTFTTTKLSNILSEATYTDQETKLLYSGDELMSIGLYNVPVSQADFTSSVYHFKVQE</sequence>
<dbReference type="InterPro" id="IPR038417">
    <property type="entry name" value="Alpga-gal_N_sf"/>
</dbReference>
<dbReference type="EMBL" id="SDGY01000001">
    <property type="protein sequence ID" value="TYC47105.1"/>
    <property type="molecule type" value="Genomic_DNA"/>
</dbReference>
<dbReference type="Gene3D" id="3.20.20.70">
    <property type="entry name" value="Aldolase class I"/>
    <property type="match status" value="1"/>
</dbReference>
<reference evidence="10 11" key="1">
    <citation type="submission" date="2019-01" db="EMBL/GenBank/DDBJ databases">
        <title>Leuconostoc litchii sp. nov., a novel lactic acid bacterium isolated from lychee.</title>
        <authorList>
            <person name="Wang L.-T."/>
        </authorList>
    </citation>
    <scope>NUCLEOTIDE SEQUENCE [LARGE SCALE GENOMIC DNA]</scope>
    <source>
        <strain evidence="10 11">MB7</strain>
    </source>
</reference>